<keyword evidence="9" id="KW-0276">Fatty acid metabolism</keyword>
<dbReference type="InterPro" id="IPR015396">
    <property type="entry name" value="FadE_C"/>
</dbReference>
<dbReference type="Gene3D" id="2.40.110.10">
    <property type="entry name" value="Butyryl-CoA Dehydrogenase, subunit A, domain 2"/>
    <property type="match status" value="1"/>
</dbReference>
<dbReference type="OrthoDB" id="9802447at2"/>
<comment type="catalytic activity">
    <reaction evidence="12">
        <text>a medium-chain 2,3-saturated fatty acyl-CoA + oxidized [electron-transfer flavoprotein] + H(+) = a medium-chain (2E)-enoyl-CoA + reduced [electron-transfer flavoprotein]</text>
        <dbReference type="Rhea" id="RHEA:14477"/>
        <dbReference type="Rhea" id="RHEA-COMP:10685"/>
        <dbReference type="Rhea" id="RHEA-COMP:10686"/>
        <dbReference type="ChEBI" id="CHEBI:15378"/>
        <dbReference type="ChEBI" id="CHEBI:57692"/>
        <dbReference type="ChEBI" id="CHEBI:58307"/>
        <dbReference type="ChEBI" id="CHEBI:83723"/>
        <dbReference type="ChEBI" id="CHEBI:83726"/>
        <dbReference type="EC" id="1.3.8.7"/>
    </reaction>
</comment>
<dbReference type="FunFam" id="1.10.540.10:FF:000004">
    <property type="entry name" value="Acyl-CoA dehydrogenase"/>
    <property type="match status" value="1"/>
</dbReference>
<dbReference type="GO" id="GO:0004466">
    <property type="term" value="F:long-chain fatty acyl-CoA dehydrogenase activity"/>
    <property type="evidence" value="ECO:0007669"/>
    <property type="project" value="UniProtKB-EC"/>
</dbReference>
<dbReference type="InterPro" id="IPR050741">
    <property type="entry name" value="Acyl-CoA_dehydrogenase"/>
</dbReference>
<evidence type="ECO:0000256" key="1">
    <source>
        <dbReference type="ARBA" id="ARBA00001974"/>
    </source>
</evidence>
<dbReference type="Pfam" id="PF00441">
    <property type="entry name" value="Acyl-CoA_dh_1"/>
    <property type="match status" value="1"/>
</dbReference>
<dbReference type="SUPFAM" id="SSF56645">
    <property type="entry name" value="Acyl-CoA dehydrogenase NM domain-like"/>
    <property type="match status" value="1"/>
</dbReference>
<dbReference type="Proteomes" id="UP000092695">
    <property type="component" value="Chromosome"/>
</dbReference>
<keyword evidence="20" id="KW-1185">Reference proteome</keyword>
<evidence type="ECO:0000256" key="2">
    <source>
        <dbReference type="ARBA" id="ARBA00005005"/>
    </source>
</evidence>
<accession>A0A193LK88</accession>
<dbReference type="EC" id="1.3.8.8" evidence="5"/>
<evidence type="ECO:0000256" key="14">
    <source>
        <dbReference type="SAM" id="MobiDB-lite"/>
    </source>
</evidence>
<dbReference type="InterPro" id="IPR009100">
    <property type="entry name" value="AcylCoA_DH/oxidase_NM_dom_sf"/>
</dbReference>
<dbReference type="InterPro" id="IPR006091">
    <property type="entry name" value="Acyl-CoA_Oxase/DH_mid-dom"/>
</dbReference>
<keyword evidence="10" id="KW-0560">Oxidoreductase</keyword>
<comment type="catalytic activity">
    <reaction evidence="13">
        <text>a long-chain 2,3-saturated fatty acyl-CoA + oxidized [electron-transfer flavoprotein] + H(+) = a long-chain (2E)-enoyl-CoA + reduced [electron-transfer flavoprotein]</text>
        <dbReference type="Rhea" id="RHEA:17721"/>
        <dbReference type="Rhea" id="RHEA-COMP:10685"/>
        <dbReference type="Rhea" id="RHEA-COMP:10686"/>
        <dbReference type="ChEBI" id="CHEBI:15378"/>
        <dbReference type="ChEBI" id="CHEBI:57692"/>
        <dbReference type="ChEBI" id="CHEBI:58307"/>
        <dbReference type="ChEBI" id="CHEBI:83721"/>
        <dbReference type="ChEBI" id="CHEBI:83727"/>
        <dbReference type="EC" id="1.3.8.8"/>
    </reaction>
</comment>
<evidence type="ECO:0000256" key="10">
    <source>
        <dbReference type="ARBA" id="ARBA00023002"/>
    </source>
</evidence>
<dbReference type="AlphaFoldDB" id="A0A193LK88"/>
<comment type="similarity">
    <text evidence="3">Belongs to the acyl-CoA dehydrogenase family.</text>
</comment>
<protein>
    <recommendedName>
        <fullName evidence="6">Acyl-coenzyme A dehydrogenase</fullName>
        <ecNumber evidence="4">1.3.8.7</ecNumber>
        <ecNumber evidence="5">1.3.8.8</ecNumber>
    </recommendedName>
</protein>
<organism evidence="19 20">
    <name type="scientific">Woeseia oceani</name>
    <dbReference type="NCBI Taxonomy" id="1548547"/>
    <lineage>
        <taxon>Bacteria</taxon>
        <taxon>Pseudomonadati</taxon>
        <taxon>Pseudomonadota</taxon>
        <taxon>Gammaproteobacteria</taxon>
        <taxon>Woeseiales</taxon>
        <taxon>Woeseiaceae</taxon>
        <taxon>Woeseia</taxon>
    </lineage>
</organism>
<dbReference type="Gene3D" id="1.20.140.10">
    <property type="entry name" value="Butyryl-CoA Dehydrogenase, subunit A, domain 3"/>
    <property type="match status" value="1"/>
</dbReference>
<gene>
    <name evidence="19" type="primary">fadE</name>
    <name evidence="19" type="ORF">BA177_02305</name>
</gene>
<feature type="compositionally biased region" description="Low complexity" evidence="14">
    <location>
        <begin position="811"/>
        <end position="823"/>
    </location>
</feature>
<evidence type="ECO:0000313" key="20">
    <source>
        <dbReference type="Proteomes" id="UP000092695"/>
    </source>
</evidence>
<evidence type="ECO:0000313" key="19">
    <source>
        <dbReference type="EMBL" id="ANO52927.1"/>
    </source>
</evidence>
<dbReference type="PANTHER" id="PTHR48083:SF18">
    <property type="entry name" value="ACYL-COENZYME A DEHYDROGENASE"/>
    <property type="match status" value="1"/>
</dbReference>
<proteinExistence type="inferred from homology"/>
<dbReference type="EMBL" id="CP016268">
    <property type="protein sequence ID" value="ANO52927.1"/>
    <property type="molecule type" value="Genomic_DNA"/>
</dbReference>
<dbReference type="FunFam" id="1.20.140.10:FF:000009">
    <property type="entry name" value="Acyl-CoA dehydrogenase"/>
    <property type="match status" value="1"/>
</dbReference>
<feature type="domain" description="Acyl-CoA oxidase/dehydrogenase middle" evidence="16">
    <location>
        <begin position="242"/>
        <end position="334"/>
    </location>
</feature>
<feature type="domain" description="Acyl-CoA dehydrogenase C-terminal bacterial-type" evidence="18">
    <location>
        <begin position="519"/>
        <end position="802"/>
    </location>
</feature>
<comment type="cofactor">
    <cofactor evidence="1">
        <name>FAD</name>
        <dbReference type="ChEBI" id="CHEBI:57692"/>
    </cofactor>
</comment>
<dbReference type="InterPro" id="IPR013786">
    <property type="entry name" value="AcylCoA_DH/ox_N"/>
</dbReference>
<dbReference type="GO" id="GO:0050660">
    <property type="term" value="F:flavin adenine dinucleotide binding"/>
    <property type="evidence" value="ECO:0007669"/>
    <property type="project" value="InterPro"/>
</dbReference>
<evidence type="ECO:0000256" key="12">
    <source>
        <dbReference type="ARBA" id="ARBA00047882"/>
    </source>
</evidence>
<name>A0A193LK88_9GAMM</name>
<dbReference type="UniPathway" id="UPA00659"/>
<dbReference type="GO" id="GO:0005737">
    <property type="term" value="C:cytoplasm"/>
    <property type="evidence" value="ECO:0007669"/>
    <property type="project" value="TreeGrafter"/>
</dbReference>
<dbReference type="Gene3D" id="1.10.540.10">
    <property type="entry name" value="Acyl-CoA dehydrogenase/oxidase, N-terminal domain"/>
    <property type="match status" value="1"/>
</dbReference>
<feature type="domain" description="Acyl-CoA dehydrogenase/oxidase C-terminal" evidence="15">
    <location>
        <begin position="365"/>
        <end position="512"/>
    </location>
</feature>
<dbReference type="Pfam" id="PF02771">
    <property type="entry name" value="Acyl-CoA_dh_N"/>
    <property type="match status" value="1"/>
</dbReference>
<dbReference type="RefSeq" id="WP_068618758.1">
    <property type="nucleotide sequence ID" value="NZ_CP016268.1"/>
</dbReference>
<dbReference type="GO" id="GO:0033539">
    <property type="term" value="P:fatty acid beta-oxidation using acyl-CoA dehydrogenase"/>
    <property type="evidence" value="ECO:0007669"/>
    <property type="project" value="InterPro"/>
</dbReference>
<keyword evidence="11" id="KW-0443">Lipid metabolism</keyword>
<keyword evidence="7" id="KW-0285">Flavoprotein</keyword>
<dbReference type="Pfam" id="PF09317">
    <property type="entry name" value="ACDH_C"/>
    <property type="match status" value="1"/>
</dbReference>
<dbReference type="InterPro" id="IPR036250">
    <property type="entry name" value="AcylCo_DH-like_C"/>
</dbReference>
<dbReference type="NCBIfam" id="NF007000">
    <property type="entry name" value="PRK09463.1"/>
    <property type="match status" value="1"/>
</dbReference>
<dbReference type="SUPFAM" id="SSF47203">
    <property type="entry name" value="Acyl-CoA dehydrogenase C-terminal domain-like"/>
    <property type="match status" value="1"/>
</dbReference>
<evidence type="ECO:0000256" key="4">
    <source>
        <dbReference type="ARBA" id="ARBA00012033"/>
    </source>
</evidence>
<dbReference type="GO" id="GO:0070991">
    <property type="term" value="F:medium-chain fatty acyl-CoA dehydrogenase activity"/>
    <property type="evidence" value="ECO:0007669"/>
    <property type="project" value="UniProtKB-EC"/>
</dbReference>
<dbReference type="KEGG" id="woc:BA177_02305"/>
<evidence type="ECO:0000256" key="3">
    <source>
        <dbReference type="ARBA" id="ARBA00009347"/>
    </source>
</evidence>
<dbReference type="STRING" id="1548547.BA177_02305"/>
<evidence type="ECO:0000256" key="8">
    <source>
        <dbReference type="ARBA" id="ARBA00022827"/>
    </source>
</evidence>
<evidence type="ECO:0000256" key="5">
    <source>
        <dbReference type="ARBA" id="ARBA00012040"/>
    </source>
</evidence>
<evidence type="ECO:0000256" key="13">
    <source>
        <dbReference type="ARBA" id="ARBA00049247"/>
    </source>
</evidence>
<evidence type="ECO:0000259" key="16">
    <source>
        <dbReference type="Pfam" id="PF02770"/>
    </source>
</evidence>
<feature type="domain" description="Acyl-CoA dehydrogenase/oxidase N-terminal" evidence="17">
    <location>
        <begin position="138"/>
        <end position="238"/>
    </location>
</feature>
<dbReference type="PANTHER" id="PTHR48083">
    <property type="entry name" value="MEDIUM-CHAIN SPECIFIC ACYL-COA DEHYDROGENASE, MITOCHONDRIAL-RELATED"/>
    <property type="match status" value="1"/>
</dbReference>
<evidence type="ECO:0000259" key="15">
    <source>
        <dbReference type="Pfam" id="PF00441"/>
    </source>
</evidence>
<dbReference type="FunFam" id="2.40.110.10:FF:000010">
    <property type="entry name" value="Acyl-CoA dehydrogenase"/>
    <property type="match status" value="1"/>
</dbReference>
<feature type="compositionally biased region" description="Basic residues" evidence="14">
    <location>
        <begin position="824"/>
        <end position="843"/>
    </location>
</feature>
<dbReference type="InterPro" id="IPR009075">
    <property type="entry name" value="AcylCo_DH/oxidase_C"/>
</dbReference>
<keyword evidence="8" id="KW-0274">FAD</keyword>
<evidence type="ECO:0000259" key="17">
    <source>
        <dbReference type="Pfam" id="PF02771"/>
    </source>
</evidence>
<dbReference type="Pfam" id="PF02770">
    <property type="entry name" value="Acyl-CoA_dh_M"/>
    <property type="match status" value="1"/>
</dbReference>
<dbReference type="NCBIfam" id="NF009586">
    <property type="entry name" value="PRK13026.1"/>
    <property type="match status" value="1"/>
</dbReference>
<sequence length="843" mass="92941">MLVGLFWFLLFFGGGIYLAYNRVNLFSSTVAVAAAVFAYTLFGSGHPLWVIFLWLPVAVMIALNFEEFRREKLTKPALAIYRTMLPSMSDTEREALEAGNVWWDGELFSGMPDWERLMSFPAPVLSDEEQAFMDGPCEELCRMIDDWDIAHNRADMPEEVWAFIKKHKFFAMIIPKQYGGLEFSAYANAMVISRLASRSATVSSTVGVPNSLGPAELLLHYGTEEQKQRWLPGLASGDEVPCFALTSPQAGSDAAALIDNGVVCRGTFNGEEIVGIRLNWNKRYITLAPIATVLGLAFKLYDPDHLIGDEDEYGITAALIPTDMPGIEIGRRHYPLTVPFQNGPTSGKDVFVPLDYIIGGKEMAGKGWKMLVELLSVGRAITLPSSAAGGGQAAAWATGAYAQLRKQFGLPIAKFDGVGEALSRVAGYSYVMNAAVSVTSGAIDQGEKPAVPSAILKYHCTELGRKVGNDAMDVHGGKAIMMGPRNYLGRGYMATPIAITVEGANILTRSLIIFGQGAIRCHPFVLRELQAAQNDDEQRGLFEFDQALFSHIGYAISNLARSFFLALTHAKFSKVPLNTPTSRYYQNINRYSAAFALASDFAMLTLGGKLKIKELLSARLGDVLSSMYLASTVLKHFENQGRRSADLPLVEWSVRTLMYEAQEQLHSFLRNFPNRAVAFFLRCFIFPRGRTYSAPSDELSMKVVELITQSGESRDRLCAQAYTTLEAGNPLGQLQEALLLSEQLAPLQKKLRQAFKEGLINSEYVGYQIEEAARAEIITAEEADAMRNFHEKVEHLMGVDDFKPEELFRHPAASKSLAQPAKKAAARKKSPARKKTASKKQAD</sequence>
<comment type="pathway">
    <text evidence="2">Lipid metabolism; fatty acid beta-oxidation.</text>
</comment>
<dbReference type="InterPro" id="IPR037069">
    <property type="entry name" value="AcylCoA_DH/ox_N_sf"/>
</dbReference>
<reference evidence="19 20" key="1">
    <citation type="submission" date="2016-06" db="EMBL/GenBank/DDBJ databases">
        <title>Complete genome sequence of a deep-branching marine Gamma Proteobacterium Woeseia oceani type strain XK5.</title>
        <authorList>
            <person name="Mu D."/>
            <person name="Du Z."/>
        </authorList>
    </citation>
    <scope>NUCLEOTIDE SEQUENCE [LARGE SCALE GENOMIC DNA]</scope>
    <source>
        <strain evidence="19 20">XK5</strain>
    </source>
</reference>
<evidence type="ECO:0000256" key="9">
    <source>
        <dbReference type="ARBA" id="ARBA00022832"/>
    </source>
</evidence>
<evidence type="ECO:0000256" key="6">
    <source>
        <dbReference type="ARBA" id="ARBA00020144"/>
    </source>
</evidence>
<dbReference type="EC" id="1.3.8.7" evidence="4"/>
<evidence type="ECO:0000256" key="7">
    <source>
        <dbReference type="ARBA" id="ARBA00022630"/>
    </source>
</evidence>
<evidence type="ECO:0000256" key="11">
    <source>
        <dbReference type="ARBA" id="ARBA00023098"/>
    </source>
</evidence>
<evidence type="ECO:0000259" key="18">
    <source>
        <dbReference type="Pfam" id="PF09317"/>
    </source>
</evidence>
<feature type="region of interest" description="Disordered" evidence="14">
    <location>
        <begin position="810"/>
        <end position="843"/>
    </location>
</feature>
<dbReference type="InterPro" id="IPR046373">
    <property type="entry name" value="Acyl-CoA_Oxase/DH_mid-dom_sf"/>
</dbReference>